<keyword evidence="4" id="KW-0732">Signal</keyword>
<dbReference type="InterPro" id="IPR011050">
    <property type="entry name" value="Pectin_lyase_fold/virulence"/>
</dbReference>
<evidence type="ECO:0000313" key="6">
    <source>
        <dbReference type="EMBL" id="TBN58062.1"/>
    </source>
</evidence>
<dbReference type="InterPro" id="IPR051550">
    <property type="entry name" value="SCF-Subunits/Alg-Epimerases"/>
</dbReference>
<evidence type="ECO:0000256" key="1">
    <source>
        <dbReference type="ARBA" id="ARBA00004906"/>
    </source>
</evidence>
<feature type="signal peptide" evidence="4">
    <location>
        <begin position="1"/>
        <end position="15"/>
    </location>
</feature>
<dbReference type="InterPro" id="IPR022441">
    <property type="entry name" value="Para_beta_helix_rpt-2"/>
</dbReference>
<evidence type="ECO:0000256" key="3">
    <source>
        <dbReference type="ARBA" id="ARBA00022786"/>
    </source>
</evidence>
<dbReference type="SUPFAM" id="SSF51126">
    <property type="entry name" value="Pectin lyase-like"/>
    <property type="match status" value="1"/>
</dbReference>
<dbReference type="InterPro" id="IPR039448">
    <property type="entry name" value="Beta_helix"/>
</dbReference>
<accession>A0A4Q9GSR9</accession>
<keyword evidence="2" id="KW-0677">Repeat</keyword>
<dbReference type="NCBIfam" id="TIGR03804">
    <property type="entry name" value="para_beta_helix"/>
    <property type="match status" value="1"/>
</dbReference>
<evidence type="ECO:0000259" key="5">
    <source>
        <dbReference type="Pfam" id="PF13229"/>
    </source>
</evidence>
<sequence>MILIAVLVTSSLLSACSTQPGQSGQALVEVPADAPTISAALELVSPGGLILVSPGEYPESVTIDVADVTLRGTDRNAVIIDGEGLRANGVQVVATGVRVQNLTVRNHTFNGVLVTGMRDANGAQAHNLDGYEKLDPEKFPPLERFEVSNVTASNNGLYGIYAFNSRHGVIRDNYASGSADSGFYVGQCAGCDILVTNNVAENNAIGYENANASDSVLIAGNRFSSNRVGLTLLSWYQEAYLPQKSATVVGNLIADNTSADSPAQALGAFGIGVGLSGANTNTLERNLIAGNASTGVQVTNTEDLASTGNRLVDNSFVDNGIDLANLSAERSPSVGTCVEGSGPGTVLPAGFGSDCAGTSVGVSADRLPALDVPAGLSFLKVSPGPDQPDMTGSLRNVPRPLPDTVAMPNPGSFALPDRTLLADRAVAR</sequence>
<comment type="pathway">
    <text evidence="1">Protein modification; protein ubiquitination.</text>
</comment>
<dbReference type="EMBL" id="SISG01000001">
    <property type="protein sequence ID" value="TBN58062.1"/>
    <property type="molecule type" value="Genomic_DNA"/>
</dbReference>
<name>A0A4Q9GSR9_9MICO</name>
<evidence type="ECO:0000313" key="7">
    <source>
        <dbReference type="Proteomes" id="UP000294194"/>
    </source>
</evidence>
<dbReference type="PANTHER" id="PTHR22990">
    <property type="entry name" value="F-BOX ONLY PROTEIN"/>
    <property type="match status" value="1"/>
</dbReference>
<protein>
    <submittedName>
        <fullName evidence="6">Plasmid stabilization protein</fullName>
    </submittedName>
</protein>
<evidence type="ECO:0000256" key="2">
    <source>
        <dbReference type="ARBA" id="ARBA00022737"/>
    </source>
</evidence>
<dbReference type="Gene3D" id="2.160.20.10">
    <property type="entry name" value="Single-stranded right-handed beta-helix, Pectin lyase-like"/>
    <property type="match status" value="1"/>
</dbReference>
<feature type="domain" description="Right handed beta helix" evidence="5">
    <location>
        <begin position="89"/>
        <end position="237"/>
    </location>
</feature>
<organism evidence="6 7">
    <name type="scientific">Glaciihabitans arcticus</name>
    <dbReference type="NCBI Taxonomy" id="2668039"/>
    <lineage>
        <taxon>Bacteria</taxon>
        <taxon>Bacillati</taxon>
        <taxon>Actinomycetota</taxon>
        <taxon>Actinomycetes</taxon>
        <taxon>Micrococcales</taxon>
        <taxon>Microbacteriaceae</taxon>
        <taxon>Glaciihabitans</taxon>
    </lineage>
</organism>
<keyword evidence="7" id="KW-1185">Reference proteome</keyword>
<feature type="chain" id="PRO_5038743357" evidence="4">
    <location>
        <begin position="16"/>
        <end position="428"/>
    </location>
</feature>
<feature type="domain" description="Right handed beta helix" evidence="5">
    <location>
        <begin position="244"/>
        <end position="327"/>
    </location>
</feature>
<dbReference type="InterPro" id="IPR012334">
    <property type="entry name" value="Pectin_lyas_fold"/>
</dbReference>
<dbReference type="RefSeq" id="WP_130982171.1">
    <property type="nucleotide sequence ID" value="NZ_SISG01000001.1"/>
</dbReference>
<dbReference type="PANTHER" id="PTHR22990:SF15">
    <property type="entry name" value="F-BOX ONLY PROTEIN 10"/>
    <property type="match status" value="1"/>
</dbReference>
<dbReference type="AlphaFoldDB" id="A0A4Q9GSR9"/>
<reference evidence="7" key="1">
    <citation type="submission" date="2019-02" db="EMBL/GenBank/DDBJ databases">
        <title>Glaciihabitans arcticus sp. nov., a psychrotolerant bacterium isolated from polar soil.</title>
        <authorList>
            <person name="Dahal R.H."/>
        </authorList>
    </citation>
    <scope>NUCLEOTIDE SEQUENCE [LARGE SCALE GENOMIC DNA]</scope>
    <source>
        <strain evidence="7">RP-3-7</strain>
    </source>
</reference>
<dbReference type="SMART" id="SM00710">
    <property type="entry name" value="PbH1"/>
    <property type="match status" value="9"/>
</dbReference>
<dbReference type="Proteomes" id="UP000294194">
    <property type="component" value="Unassembled WGS sequence"/>
</dbReference>
<comment type="caution">
    <text evidence="6">The sequence shown here is derived from an EMBL/GenBank/DDBJ whole genome shotgun (WGS) entry which is preliminary data.</text>
</comment>
<proteinExistence type="predicted"/>
<evidence type="ECO:0000256" key="4">
    <source>
        <dbReference type="SAM" id="SignalP"/>
    </source>
</evidence>
<dbReference type="Pfam" id="PF13229">
    <property type="entry name" value="Beta_helix"/>
    <property type="match status" value="2"/>
</dbReference>
<gene>
    <name evidence="6" type="ORF">EYE40_12025</name>
</gene>
<keyword evidence="3" id="KW-0833">Ubl conjugation pathway</keyword>
<dbReference type="InterPro" id="IPR006626">
    <property type="entry name" value="PbH1"/>
</dbReference>